<name>A0AAV7MYL5_PLEWA</name>
<evidence type="ECO:0000313" key="1">
    <source>
        <dbReference type="EMBL" id="KAJ1107417.1"/>
    </source>
</evidence>
<dbReference type="EMBL" id="JANPWB010000013">
    <property type="protein sequence ID" value="KAJ1107417.1"/>
    <property type="molecule type" value="Genomic_DNA"/>
</dbReference>
<reference evidence="1" key="1">
    <citation type="journal article" date="2022" name="bioRxiv">
        <title>Sequencing and chromosome-scale assembly of the giantPleurodeles waltlgenome.</title>
        <authorList>
            <person name="Brown T."/>
            <person name="Elewa A."/>
            <person name="Iarovenko S."/>
            <person name="Subramanian E."/>
            <person name="Araus A.J."/>
            <person name="Petzold A."/>
            <person name="Susuki M."/>
            <person name="Suzuki K.-i.T."/>
            <person name="Hayashi T."/>
            <person name="Toyoda A."/>
            <person name="Oliveira C."/>
            <person name="Osipova E."/>
            <person name="Leigh N.D."/>
            <person name="Simon A."/>
            <person name="Yun M.H."/>
        </authorList>
    </citation>
    <scope>NUCLEOTIDE SEQUENCE</scope>
    <source>
        <strain evidence="1">20211129_DDA</strain>
        <tissue evidence="1">Liver</tissue>
    </source>
</reference>
<gene>
    <name evidence="1" type="ORF">NDU88_004807</name>
</gene>
<evidence type="ECO:0000313" key="2">
    <source>
        <dbReference type="Proteomes" id="UP001066276"/>
    </source>
</evidence>
<proteinExistence type="predicted"/>
<organism evidence="1 2">
    <name type="scientific">Pleurodeles waltl</name>
    <name type="common">Iberian ribbed newt</name>
    <dbReference type="NCBI Taxonomy" id="8319"/>
    <lineage>
        <taxon>Eukaryota</taxon>
        <taxon>Metazoa</taxon>
        <taxon>Chordata</taxon>
        <taxon>Craniata</taxon>
        <taxon>Vertebrata</taxon>
        <taxon>Euteleostomi</taxon>
        <taxon>Amphibia</taxon>
        <taxon>Batrachia</taxon>
        <taxon>Caudata</taxon>
        <taxon>Salamandroidea</taxon>
        <taxon>Salamandridae</taxon>
        <taxon>Pleurodelinae</taxon>
        <taxon>Pleurodeles</taxon>
    </lineage>
</organism>
<dbReference type="AlphaFoldDB" id="A0AAV7MYL5"/>
<dbReference type="Proteomes" id="UP001066276">
    <property type="component" value="Chromosome 9"/>
</dbReference>
<keyword evidence="2" id="KW-1185">Reference proteome</keyword>
<comment type="caution">
    <text evidence="1">The sequence shown here is derived from an EMBL/GenBank/DDBJ whole genome shotgun (WGS) entry which is preliminary data.</text>
</comment>
<protein>
    <submittedName>
        <fullName evidence="1">Uncharacterized protein</fullName>
    </submittedName>
</protein>
<accession>A0AAV7MYL5</accession>
<sequence length="125" mass="13558">MLPFGDRKASYGDGNAMKVFAVGIGRGSGLSHGSQWGDLQECMIRVGVPRELRSNVDDCTPIEVRPVGLHYMFATGLTKPYDMPEMDLNGDYLGFDCGMKEAELAEGVKCNGDTLDLDMGQCCGR</sequence>